<dbReference type="EMBL" id="CP002198">
    <property type="protein sequence ID" value="ADN13884.1"/>
    <property type="molecule type" value="Genomic_DNA"/>
</dbReference>
<dbReference type="NCBIfam" id="NF012211">
    <property type="entry name" value="tand_rpt_95"/>
    <property type="match status" value="2"/>
</dbReference>
<dbReference type="InterPro" id="IPR017853">
    <property type="entry name" value="GH"/>
</dbReference>
<dbReference type="eggNOG" id="COG1028">
    <property type="taxonomic scope" value="Bacteria"/>
</dbReference>
<dbReference type="Gene3D" id="2.60.40.2810">
    <property type="match status" value="2"/>
</dbReference>
<dbReference type="SUPFAM" id="SSF51445">
    <property type="entry name" value="(Trans)glycosidases"/>
    <property type="match status" value="1"/>
</dbReference>
<dbReference type="RefSeq" id="WP_013321990.1">
    <property type="nucleotide sequence ID" value="NC_014501.1"/>
</dbReference>
<name>E0UAN2_GLOV7</name>
<sequence length="857" mass="93201">MSITNSTPLVNENGIPVAKGDYITGIVDQALTISPQTLLKNDSDPNGDPLTITTVGNAYKGTVQLDSQGNVIFTPTKHALGNASFKYTISDGKGGTSQATVTVNIQPNYFNFFKATMSSYSSGQDVQSTITTSDGGKTINIKGNTWKALQMSYKITPNTVMEFDFKSAAIGETHGIGFDSDLSMSTNQIFQVGGSQVTGNQTYNNYTGSALQHYKIPVGQFYTGTMNYLTLINDQDVSNPTAQSQFSNLNMYEGLPGNDKPVAVDDTGITVINAPITFKIANLVANDTDIDGDSLSISSVKSISGGTAALDGKGNVIFTPTKNFSGQASFDYTVSDGAGGTDTGTVNLTVKSANIGINLTGIYYYSTQQPFIDLFKSGSKWITQASGTWDTQEQSSLAVDKNGWVTSLKGTGSTQKFTSVSTLLASSIDGHYKGGRYVVLYDGQGTLEYNYDAKKVTSLSTPGRDVIDITPSNNGILLRLTQTDPNNTGNYLRNIRVIPEASESTYSTNIFNPEFLKKIDSFSTLRFMDWMKTNDSSQKEWSNRPTLDTASWGTKGAPVEAMVALANVTNSNAWFNMPHQATDEYVTQFATYVKNNLKPGLKAYVEYSNEVWNASFGQNKYVDGLSSTLNTPQSYGKRTVEITNIWDNVFGTDKDRVIGVMGAQAANPWTATQALQYVDKSIDVIAINPYVGNYLGTSDNQAEVDGWTKDADGGLNKLFDELMHGGVLSKSNPQGRFPGVWPNLSQWQDISKKYNLPLVAYEGGQHLVGVNSVADDTSITNLFMKANKDPRMGDVYKELMNQWYQQLGGDLFMQFADIGRQTKWGSWGALENIDQTSSPKYDSLMNYISQHTATVAS</sequence>
<dbReference type="Pfam" id="PF17892">
    <property type="entry name" value="Cadherin_5"/>
    <property type="match status" value="1"/>
</dbReference>
<dbReference type="InterPro" id="IPR041690">
    <property type="entry name" value="Cadherin_5"/>
</dbReference>
<feature type="domain" description="Cadherin-like" evidence="1">
    <location>
        <begin position="13"/>
        <end position="105"/>
    </location>
</feature>
<protein>
    <recommendedName>
        <fullName evidence="1">Cadherin-like domain-containing protein</fullName>
    </recommendedName>
</protein>
<organism evidence="2 3">
    <name type="scientific">Gloeothece verrucosa (strain PCC 7822)</name>
    <name type="common">Cyanothece sp. (strain PCC 7822)</name>
    <dbReference type="NCBI Taxonomy" id="497965"/>
    <lineage>
        <taxon>Bacteria</taxon>
        <taxon>Bacillati</taxon>
        <taxon>Cyanobacteriota</taxon>
        <taxon>Cyanophyceae</taxon>
        <taxon>Oscillatoriophycideae</taxon>
        <taxon>Chroococcales</taxon>
        <taxon>Aphanothecaceae</taxon>
        <taxon>Gloeothece</taxon>
        <taxon>Gloeothece verrucosa</taxon>
    </lineage>
</organism>
<evidence type="ECO:0000259" key="1">
    <source>
        <dbReference type="Pfam" id="PF17892"/>
    </source>
</evidence>
<accession>E0UAN2</accession>
<proteinExistence type="predicted"/>
<gene>
    <name evidence="2" type="ordered locus">Cyan7822_1900</name>
</gene>
<keyword evidence="3" id="KW-1185">Reference proteome</keyword>
<dbReference type="AlphaFoldDB" id="E0UAN2"/>
<dbReference type="HOGENOM" id="CLU_333376_0_0_3"/>
<reference evidence="3" key="1">
    <citation type="journal article" date="2011" name="MBio">
        <title>Novel metabolic attributes of the genus Cyanothece, comprising a group of unicellular nitrogen-fixing Cyanobacteria.</title>
        <authorList>
            <person name="Bandyopadhyay A."/>
            <person name="Elvitigala T."/>
            <person name="Welsh E."/>
            <person name="Stockel J."/>
            <person name="Liberton M."/>
            <person name="Min H."/>
            <person name="Sherman L.A."/>
            <person name="Pakrasi H.B."/>
        </authorList>
    </citation>
    <scope>NUCLEOTIDE SEQUENCE [LARGE SCALE GENOMIC DNA]</scope>
    <source>
        <strain evidence="3">PCC 7822</strain>
    </source>
</reference>
<evidence type="ECO:0000313" key="3">
    <source>
        <dbReference type="Proteomes" id="UP000008206"/>
    </source>
</evidence>
<dbReference type="Pfam" id="PF17963">
    <property type="entry name" value="Big_9"/>
    <property type="match status" value="1"/>
</dbReference>
<dbReference type="OrthoDB" id="7783360at2"/>
<dbReference type="KEGG" id="cyj:Cyan7822_1900"/>
<evidence type="ECO:0000313" key="2">
    <source>
        <dbReference type="EMBL" id="ADN13884.1"/>
    </source>
</evidence>
<dbReference type="eggNOG" id="COG2931">
    <property type="taxonomic scope" value="Bacteria"/>
</dbReference>
<dbReference type="Proteomes" id="UP000008206">
    <property type="component" value="Chromosome"/>
</dbReference>
<dbReference type="STRING" id="497965.Cyan7822_1900"/>